<dbReference type="EMBL" id="ML208378">
    <property type="protein sequence ID" value="TFK67356.1"/>
    <property type="molecule type" value="Genomic_DNA"/>
</dbReference>
<accession>A0ACD3ANR8</accession>
<evidence type="ECO:0000313" key="2">
    <source>
        <dbReference type="Proteomes" id="UP000308600"/>
    </source>
</evidence>
<keyword evidence="2" id="KW-1185">Reference proteome</keyword>
<dbReference type="Proteomes" id="UP000308600">
    <property type="component" value="Unassembled WGS sequence"/>
</dbReference>
<proteinExistence type="predicted"/>
<protein>
    <submittedName>
        <fullName evidence="1">Uncharacterized protein</fullName>
    </submittedName>
</protein>
<name>A0ACD3ANR8_9AGAR</name>
<gene>
    <name evidence="1" type="ORF">BDN72DRAFT_871333</name>
</gene>
<evidence type="ECO:0000313" key="1">
    <source>
        <dbReference type="EMBL" id="TFK67356.1"/>
    </source>
</evidence>
<sequence>MPLSALLQPVSPLVDNSSPPHNWLPRDQKTINTFIQEKVRKAEIVFRDGSTNLHSFMESWLELIDNDPRVNMYFTNMFVELSDNAKESLQTVGITDYRTLIRVLDVIISEAPEYITNGPDIIGVPIYLVLNYLINTPGGMDAFMYDKVNGFLYKVLQSWADFLGMPDSAYVLTEDERGWLCSDSLQKFEERDGKPFHQMYICDPSLPHWGFTSWDHFFTRPLQECARPVDTDPTHVVSACESAVFRISSDIKASDTFWLKKETPLFSYPYSLVHMLNQEKEYVEAFEGGTVFQAFLSPFDYHRWHSPVDGTIEKIDIIPGTYYAAVAGSGDSKGGGAIVNSQPFLSAVATRAIFYINATTPNIGLVAFIAIGMVEVSTCHVIVREGDRVAKGDQLGMFQFGGSSHCLVFSKDTELTWLQGIVDDDGEG</sequence>
<reference evidence="1 2" key="1">
    <citation type="journal article" date="2019" name="Nat. Ecol. Evol.">
        <title>Megaphylogeny resolves global patterns of mushroom evolution.</title>
        <authorList>
            <person name="Varga T."/>
            <person name="Krizsan K."/>
            <person name="Foldi C."/>
            <person name="Dima B."/>
            <person name="Sanchez-Garcia M."/>
            <person name="Sanchez-Ramirez S."/>
            <person name="Szollosi G.J."/>
            <person name="Szarkandi J.G."/>
            <person name="Papp V."/>
            <person name="Albert L."/>
            <person name="Andreopoulos W."/>
            <person name="Angelini C."/>
            <person name="Antonin V."/>
            <person name="Barry K.W."/>
            <person name="Bougher N.L."/>
            <person name="Buchanan P."/>
            <person name="Buyck B."/>
            <person name="Bense V."/>
            <person name="Catcheside P."/>
            <person name="Chovatia M."/>
            <person name="Cooper J."/>
            <person name="Damon W."/>
            <person name="Desjardin D."/>
            <person name="Finy P."/>
            <person name="Geml J."/>
            <person name="Haridas S."/>
            <person name="Hughes K."/>
            <person name="Justo A."/>
            <person name="Karasinski D."/>
            <person name="Kautmanova I."/>
            <person name="Kiss B."/>
            <person name="Kocsube S."/>
            <person name="Kotiranta H."/>
            <person name="LaButti K.M."/>
            <person name="Lechner B.E."/>
            <person name="Liimatainen K."/>
            <person name="Lipzen A."/>
            <person name="Lukacs Z."/>
            <person name="Mihaltcheva S."/>
            <person name="Morgado L.N."/>
            <person name="Niskanen T."/>
            <person name="Noordeloos M.E."/>
            <person name="Ohm R.A."/>
            <person name="Ortiz-Santana B."/>
            <person name="Ovrebo C."/>
            <person name="Racz N."/>
            <person name="Riley R."/>
            <person name="Savchenko A."/>
            <person name="Shiryaev A."/>
            <person name="Soop K."/>
            <person name="Spirin V."/>
            <person name="Szebenyi C."/>
            <person name="Tomsovsky M."/>
            <person name="Tulloss R.E."/>
            <person name="Uehling J."/>
            <person name="Grigoriev I.V."/>
            <person name="Vagvolgyi C."/>
            <person name="Papp T."/>
            <person name="Martin F.M."/>
            <person name="Miettinen O."/>
            <person name="Hibbett D.S."/>
            <person name="Nagy L.G."/>
        </authorList>
    </citation>
    <scope>NUCLEOTIDE SEQUENCE [LARGE SCALE GENOMIC DNA]</scope>
    <source>
        <strain evidence="1 2">NL-1719</strain>
    </source>
</reference>
<organism evidence="1 2">
    <name type="scientific">Pluteus cervinus</name>
    <dbReference type="NCBI Taxonomy" id="181527"/>
    <lineage>
        <taxon>Eukaryota</taxon>
        <taxon>Fungi</taxon>
        <taxon>Dikarya</taxon>
        <taxon>Basidiomycota</taxon>
        <taxon>Agaricomycotina</taxon>
        <taxon>Agaricomycetes</taxon>
        <taxon>Agaricomycetidae</taxon>
        <taxon>Agaricales</taxon>
        <taxon>Pluteineae</taxon>
        <taxon>Pluteaceae</taxon>
        <taxon>Pluteus</taxon>
    </lineage>
</organism>